<keyword evidence="6" id="KW-0050">Antiport</keyword>
<feature type="transmembrane region" description="Helical" evidence="13">
    <location>
        <begin position="134"/>
        <end position="152"/>
    </location>
</feature>
<evidence type="ECO:0000256" key="11">
    <source>
        <dbReference type="ARBA" id="ARBA00023136"/>
    </source>
</evidence>
<evidence type="ECO:0000256" key="10">
    <source>
        <dbReference type="ARBA" id="ARBA00023065"/>
    </source>
</evidence>
<dbReference type="RefSeq" id="WP_062470649.1">
    <property type="nucleotide sequence ID" value="NZ_BBYN01000022.1"/>
</dbReference>
<evidence type="ECO:0000313" key="15">
    <source>
        <dbReference type="Proteomes" id="UP000188993"/>
    </source>
</evidence>
<evidence type="ECO:0000256" key="3">
    <source>
        <dbReference type="ARBA" id="ARBA00010199"/>
    </source>
</evidence>
<feature type="transmembrane region" description="Helical" evidence="13">
    <location>
        <begin position="418"/>
        <end position="437"/>
    </location>
</feature>
<feature type="transmembrane region" description="Helical" evidence="13">
    <location>
        <begin position="12"/>
        <end position="36"/>
    </location>
</feature>
<feature type="transmembrane region" description="Helical" evidence="13">
    <location>
        <begin position="196"/>
        <end position="216"/>
    </location>
</feature>
<dbReference type="GO" id="GO:0042910">
    <property type="term" value="F:xenobiotic transmembrane transporter activity"/>
    <property type="evidence" value="ECO:0007669"/>
    <property type="project" value="InterPro"/>
</dbReference>
<proteinExistence type="inferred from homology"/>
<dbReference type="STRING" id="708126.BW727_100075"/>
<dbReference type="EMBL" id="CP019728">
    <property type="protein sequence ID" value="AQS52485.1"/>
    <property type="molecule type" value="Genomic_DNA"/>
</dbReference>
<keyword evidence="7" id="KW-1003">Cell membrane</keyword>
<keyword evidence="15" id="KW-1185">Reference proteome</keyword>
<dbReference type="PANTHER" id="PTHR43298">
    <property type="entry name" value="MULTIDRUG RESISTANCE PROTEIN NORM-RELATED"/>
    <property type="match status" value="1"/>
</dbReference>
<feature type="transmembrane region" description="Helical" evidence="13">
    <location>
        <begin position="324"/>
        <end position="347"/>
    </location>
</feature>
<dbReference type="InterPro" id="IPR050222">
    <property type="entry name" value="MATE_MdtK"/>
</dbReference>
<accession>A0A1S6ILR3</accession>
<evidence type="ECO:0000256" key="13">
    <source>
        <dbReference type="SAM" id="Phobius"/>
    </source>
</evidence>
<evidence type="ECO:0000256" key="5">
    <source>
        <dbReference type="ARBA" id="ARBA00022448"/>
    </source>
</evidence>
<evidence type="ECO:0000256" key="8">
    <source>
        <dbReference type="ARBA" id="ARBA00022692"/>
    </source>
</evidence>
<evidence type="ECO:0000313" key="14">
    <source>
        <dbReference type="EMBL" id="AQS52485.1"/>
    </source>
</evidence>
<sequence length="453" mass="50253">MEKENKMGVMPINRLLINMSVPMMISMLVQSLYNIVDSIFVARISEEALTSVSLAFPIQNLMIALSVGVGVGVNALVSRRIGQKRYDDANLTAENGVFLNILHSFFFVIIGAFLVPLFFSSQTSNADIIYHGTNYLRIITFFSLGSFLQITFERLLQSTGLTFYAMISQVVGAVTNIILDPIFIFGWFGLPAMGTMGAAWATVTGQVLAASLGIYFNFRHNKELTLSVRAFRPKLNIIKEIYAIGLPSIIMMAIGSVLNLAMNNILIAFSTTATAVYGVYFRLQGFVFMPVFGMNNGLIPIIGYNYGARYPDRIRETIKLSVRYATVIMTVGLIGFQIFPSFLLSLFNPSPEMYKIGITALRILSLHFVPAGASIVLSSVFQAFGLGKYSLAISMIRQVVLLLPIAYLMSLTGNINNIWWAFLISETVSLLLCLYFMKIINKNHIVPLYKLAI</sequence>
<dbReference type="PIRSF" id="PIRSF006603">
    <property type="entry name" value="DinF"/>
    <property type="match status" value="1"/>
</dbReference>
<dbReference type="KEGG" id="jda:BW727_100075"/>
<feature type="transmembrane region" description="Helical" evidence="13">
    <location>
        <begin position="281"/>
        <end position="303"/>
    </location>
</feature>
<gene>
    <name evidence="14" type="primary">mepA_1</name>
    <name evidence="14" type="ORF">BW727_100075</name>
</gene>
<dbReference type="Pfam" id="PF01554">
    <property type="entry name" value="MatE"/>
    <property type="match status" value="2"/>
</dbReference>
<evidence type="ECO:0000256" key="9">
    <source>
        <dbReference type="ARBA" id="ARBA00022989"/>
    </source>
</evidence>
<dbReference type="GO" id="GO:0015297">
    <property type="term" value="F:antiporter activity"/>
    <property type="evidence" value="ECO:0007669"/>
    <property type="project" value="UniProtKB-KW"/>
</dbReference>
<keyword evidence="10" id="KW-0406">Ion transport</keyword>
<keyword evidence="11 13" id="KW-0472">Membrane</keyword>
<evidence type="ECO:0000256" key="2">
    <source>
        <dbReference type="ARBA" id="ARBA00004651"/>
    </source>
</evidence>
<comment type="similarity">
    <text evidence="3">Belongs to the multi antimicrobial extrusion (MATE) (TC 2.A.66.1) family.</text>
</comment>
<dbReference type="GO" id="GO:0006811">
    <property type="term" value="P:monoatomic ion transport"/>
    <property type="evidence" value="ECO:0007669"/>
    <property type="project" value="UniProtKB-KW"/>
</dbReference>
<protein>
    <recommendedName>
        <fullName evidence="4">Probable multidrug resistance protein NorM</fullName>
    </recommendedName>
    <alternativeName>
        <fullName evidence="12">Multidrug-efflux transporter</fullName>
    </alternativeName>
</protein>
<feature type="transmembrane region" description="Helical" evidence="13">
    <location>
        <begin position="97"/>
        <end position="119"/>
    </location>
</feature>
<name>A0A1S6ILR3_9LACT</name>
<evidence type="ECO:0000256" key="7">
    <source>
        <dbReference type="ARBA" id="ARBA00022475"/>
    </source>
</evidence>
<dbReference type="OrthoDB" id="9811110at2"/>
<dbReference type="GO" id="GO:0005886">
    <property type="term" value="C:plasma membrane"/>
    <property type="evidence" value="ECO:0007669"/>
    <property type="project" value="UniProtKB-SubCell"/>
</dbReference>
<feature type="transmembrane region" description="Helical" evidence="13">
    <location>
        <begin position="353"/>
        <end position="377"/>
    </location>
</feature>
<dbReference type="Proteomes" id="UP000188993">
    <property type="component" value="Chromosome"/>
</dbReference>
<dbReference type="AlphaFoldDB" id="A0A1S6ILR3"/>
<organism evidence="14 15">
    <name type="scientific">Jeotgalibaca dankookensis</name>
    <dbReference type="NCBI Taxonomy" id="708126"/>
    <lineage>
        <taxon>Bacteria</taxon>
        <taxon>Bacillati</taxon>
        <taxon>Bacillota</taxon>
        <taxon>Bacilli</taxon>
        <taxon>Lactobacillales</taxon>
        <taxon>Carnobacteriaceae</taxon>
        <taxon>Jeotgalibaca</taxon>
    </lineage>
</organism>
<keyword evidence="9 13" id="KW-1133">Transmembrane helix</keyword>
<feature type="transmembrane region" description="Helical" evidence="13">
    <location>
        <begin position="164"/>
        <end position="190"/>
    </location>
</feature>
<feature type="transmembrane region" description="Helical" evidence="13">
    <location>
        <begin position="389"/>
        <end position="412"/>
    </location>
</feature>
<comment type="subcellular location">
    <subcellularLocation>
        <location evidence="2">Cell membrane</location>
        <topology evidence="2">Multi-pass membrane protein</topology>
    </subcellularLocation>
</comment>
<evidence type="ECO:0000256" key="6">
    <source>
        <dbReference type="ARBA" id="ARBA00022449"/>
    </source>
</evidence>
<feature type="transmembrane region" description="Helical" evidence="13">
    <location>
        <begin position="237"/>
        <end position="261"/>
    </location>
</feature>
<evidence type="ECO:0000256" key="4">
    <source>
        <dbReference type="ARBA" id="ARBA00020268"/>
    </source>
</evidence>
<comment type="function">
    <text evidence="1">Multidrug efflux pump.</text>
</comment>
<evidence type="ECO:0000256" key="1">
    <source>
        <dbReference type="ARBA" id="ARBA00003408"/>
    </source>
</evidence>
<keyword evidence="8 13" id="KW-0812">Transmembrane</keyword>
<evidence type="ECO:0000256" key="12">
    <source>
        <dbReference type="ARBA" id="ARBA00031636"/>
    </source>
</evidence>
<dbReference type="NCBIfam" id="TIGR00797">
    <property type="entry name" value="matE"/>
    <property type="match status" value="1"/>
</dbReference>
<keyword evidence="5" id="KW-0813">Transport</keyword>
<dbReference type="InterPro" id="IPR002528">
    <property type="entry name" value="MATE_fam"/>
</dbReference>
<dbReference type="CDD" id="cd13144">
    <property type="entry name" value="MATE_like_4"/>
    <property type="match status" value="1"/>
</dbReference>
<dbReference type="InterPro" id="IPR048279">
    <property type="entry name" value="MdtK-like"/>
</dbReference>
<feature type="transmembrane region" description="Helical" evidence="13">
    <location>
        <begin position="56"/>
        <end position="77"/>
    </location>
</feature>
<dbReference type="PANTHER" id="PTHR43298:SF2">
    <property type="entry name" value="FMN_FAD EXPORTER YEEO-RELATED"/>
    <property type="match status" value="1"/>
</dbReference>
<reference evidence="14 15" key="1">
    <citation type="journal article" date="2014" name="Int. J. Syst. Evol. Microbiol.">
        <title>Jeotgalibaca dankookensis gen. nov., sp. nov., a member of the family Carnobacteriaceae, isolated from seujeot (Korean traditional food).</title>
        <authorList>
            <person name="Lee D.G."/>
            <person name="Trujillo M.E."/>
            <person name="Kang H."/>
            <person name="Ahn T.Y."/>
        </authorList>
    </citation>
    <scope>NUCLEOTIDE SEQUENCE [LARGE SCALE GENOMIC DNA]</scope>
    <source>
        <strain evidence="14 15">EX-07</strain>
    </source>
</reference>